<proteinExistence type="predicted"/>
<accession>A0ABR7LHN0</accession>
<dbReference type="RefSeq" id="WP_187241210.1">
    <property type="nucleotide sequence ID" value="NZ_BAAAOK010000011.1"/>
</dbReference>
<organism evidence="1 2">
    <name type="scientific">Actinomadura alba</name>
    <dbReference type="NCBI Taxonomy" id="406431"/>
    <lineage>
        <taxon>Bacteria</taxon>
        <taxon>Bacillati</taxon>
        <taxon>Actinomycetota</taxon>
        <taxon>Actinomycetes</taxon>
        <taxon>Streptosporangiales</taxon>
        <taxon>Thermomonosporaceae</taxon>
        <taxon>Actinomadura</taxon>
    </lineage>
</organism>
<keyword evidence="2" id="KW-1185">Reference proteome</keyword>
<sequence length="80" mass="9027">MPDDLTRWRTIADAVNTTLIRDVIHEAADEVERLRACVVKMAALLTDHDRLVEHTLDLRAFNAMAERDAELERLADGGDV</sequence>
<gene>
    <name evidence="1" type="ORF">HKK74_01995</name>
</gene>
<reference evidence="1 2" key="1">
    <citation type="submission" date="2020-06" db="EMBL/GenBank/DDBJ databases">
        <title>Actinomadura xiongansis sp. nov., isolated from soil of Baiyangdian.</title>
        <authorList>
            <person name="Zhang X."/>
        </authorList>
    </citation>
    <scope>NUCLEOTIDE SEQUENCE [LARGE SCALE GENOMIC DNA]</scope>
    <source>
        <strain evidence="1 2">HBUM206468</strain>
    </source>
</reference>
<evidence type="ECO:0000313" key="1">
    <source>
        <dbReference type="EMBL" id="MBC6464276.1"/>
    </source>
</evidence>
<name>A0ABR7LHN0_9ACTN</name>
<evidence type="ECO:0000313" key="2">
    <source>
        <dbReference type="Proteomes" id="UP000805614"/>
    </source>
</evidence>
<protein>
    <submittedName>
        <fullName evidence="1">Uncharacterized protein</fullName>
    </submittedName>
</protein>
<comment type="caution">
    <text evidence="1">The sequence shown here is derived from an EMBL/GenBank/DDBJ whole genome shotgun (WGS) entry which is preliminary data.</text>
</comment>
<dbReference type="Proteomes" id="UP000805614">
    <property type="component" value="Unassembled WGS sequence"/>
</dbReference>
<dbReference type="EMBL" id="JABVEC010000001">
    <property type="protein sequence ID" value="MBC6464276.1"/>
    <property type="molecule type" value="Genomic_DNA"/>
</dbReference>